<dbReference type="GO" id="GO:0005778">
    <property type="term" value="C:peroxisomal membrane"/>
    <property type="evidence" value="ECO:0007669"/>
    <property type="project" value="TreeGrafter"/>
</dbReference>
<evidence type="ECO:0000256" key="2">
    <source>
        <dbReference type="ARBA" id="ARBA00006824"/>
    </source>
</evidence>
<protein>
    <submittedName>
        <fullName evidence="7">Uncharacterized protein</fullName>
    </submittedName>
</protein>
<keyword evidence="5 6" id="KW-0472">Membrane</keyword>
<evidence type="ECO:0000313" key="7">
    <source>
        <dbReference type="EMBL" id="PSK46564.1"/>
    </source>
</evidence>
<sequence>MPAPIVTATVQSTCIACASNVMAQVLDHWNKGEPFAFSIGDFLRFMLLNIIVAPPNFIWQGWLEKTFPARKVVGASHKPSPEEIELGESQGFLEKDKDVETEQKEEFNWANTFKKWFIDCISMGAIMNTVAFLIIMGLMKSKSLPDIGEAIRNDTIPIIVAGYKIWPIASVISFTFIPVEKRIVFLSFVGFLWGIYMSLVAARQ</sequence>
<dbReference type="Proteomes" id="UP000243723">
    <property type="component" value="Unassembled WGS sequence"/>
</dbReference>
<keyword evidence="4 6" id="KW-1133">Transmembrane helix</keyword>
<dbReference type="Pfam" id="PF04117">
    <property type="entry name" value="Mpv17_PMP22"/>
    <property type="match status" value="1"/>
</dbReference>
<dbReference type="STRING" id="40998.A0A2P7ZEB6"/>
<keyword evidence="3 6" id="KW-0812">Transmembrane</keyword>
<dbReference type="InterPro" id="IPR007248">
    <property type="entry name" value="Mpv17_PMP22"/>
</dbReference>
<organism evidence="7 8">
    <name type="scientific">Elsinoe australis</name>
    <dbReference type="NCBI Taxonomy" id="40998"/>
    <lineage>
        <taxon>Eukaryota</taxon>
        <taxon>Fungi</taxon>
        <taxon>Dikarya</taxon>
        <taxon>Ascomycota</taxon>
        <taxon>Pezizomycotina</taxon>
        <taxon>Dothideomycetes</taxon>
        <taxon>Dothideomycetidae</taxon>
        <taxon>Myriangiales</taxon>
        <taxon>Elsinoaceae</taxon>
        <taxon>Elsinoe</taxon>
    </lineage>
</organism>
<evidence type="ECO:0000256" key="4">
    <source>
        <dbReference type="ARBA" id="ARBA00022989"/>
    </source>
</evidence>
<feature type="transmembrane region" description="Helical" evidence="6">
    <location>
        <begin position="156"/>
        <end position="177"/>
    </location>
</feature>
<evidence type="ECO:0000256" key="5">
    <source>
        <dbReference type="ARBA" id="ARBA00023136"/>
    </source>
</evidence>
<keyword evidence="8" id="KW-1185">Reference proteome</keyword>
<dbReference type="AlphaFoldDB" id="A0A2P7ZEB6"/>
<gene>
    <name evidence="7" type="ORF">B9Z65_5532</name>
</gene>
<accession>A0A2P7ZEB6</accession>
<comment type="subcellular location">
    <subcellularLocation>
        <location evidence="1">Membrane</location>
        <topology evidence="1">Multi-pass membrane protein</topology>
    </subcellularLocation>
</comment>
<evidence type="ECO:0000256" key="6">
    <source>
        <dbReference type="RuleBase" id="RU363053"/>
    </source>
</evidence>
<feature type="transmembrane region" description="Helical" evidence="6">
    <location>
        <begin position="183"/>
        <end position="202"/>
    </location>
</feature>
<name>A0A2P7ZEB6_9PEZI</name>
<evidence type="ECO:0000313" key="8">
    <source>
        <dbReference type="Proteomes" id="UP000243723"/>
    </source>
</evidence>
<evidence type="ECO:0000256" key="1">
    <source>
        <dbReference type="ARBA" id="ARBA00004141"/>
    </source>
</evidence>
<dbReference type="EMBL" id="NHZQ01000236">
    <property type="protein sequence ID" value="PSK46564.1"/>
    <property type="molecule type" value="Genomic_DNA"/>
</dbReference>
<comment type="caution">
    <text evidence="7">The sequence shown here is derived from an EMBL/GenBank/DDBJ whole genome shotgun (WGS) entry which is preliminary data.</text>
</comment>
<feature type="transmembrane region" description="Helical" evidence="6">
    <location>
        <begin position="116"/>
        <end position="135"/>
    </location>
</feature>
<dbReference type="PANTHER" id="PTHR11266">
    <property type="entry name" value="PEROXISOMAL MEMBRANE PROTEIN 2, PXMP2 MPV17"/>
    <property type="match status" value="1"/>
</dbReference>
<proteinExistence type="inferred from homology"/>
<dbReference type="OrthoDB" id="10267969at2759"/>
<evidence type="ECO:0000256" key="3">
    <source>
        <dbReference type="ARBA" id="ARBA00022692"/>
    </source>
</evidence>
<dbReference type="PANTHER" id="PTHR11266:SF80">
    <property type="entry name" value="PEROXISOMAL MEMBRANE PROTEIN 2"/>
    <property type="match status" value="1"/>
</dbReference>
<reference evidence="7 8" key="1">
    <citation type="submission" date="2017-05" db="EMBL/GenBank/DDBJ databases">
        <title>Draft genome sequence of Elsinoe australis.</title>
        <authorList>
            <person name="Cheng Q."/>
        </authorList>
    </citation>
    <scope>NUCLEOTIDE SEQUENCE [LARGE SCALE GENOMIC DNA]</scope>
    <source>
        <strain evidence="7 8">NL1</strain>
    </source>
</reference>
<comment type="similarity">
    <text evidence="2 6">Belongs to the peroxisomal membrane protein PXMP2/4 family.</text>
</comment>